<dbReference type="Proteomes" id="UP000664991">
    <property type="component" value="Unassembled WGS sequence"/>
</dbReference>
<proteinExistence type="predicted"/>
<gene>
    <name evidence="2" type="ORF">JEQ12_019145</name>
</gene>
<organism evidence="2 3">
    <name type="scientific">Ovis aries</name>
    <name type="common">Sheep</name>
    <dbReference type="NCBI Taxonomy" id="9940"/>
    <lineage>
        <taxon>Eukaryota</taxon>
        <taxon>Metazoa</taxon>
        <taxon>Chordata</taxon>
        <taxon>Craniata</taxon>
        <taxon>Vertebrata</taxon>
        <taxon>Euteleostomi</taxon>
        <taxon>Mammalia</taxon>
        <taxon>Eutheria</taxon>
        <taxon>Laurasiatheria</taxon>
        <taxon>Artiodactyla</taxon>
        <taxon>Ruminantia</taxon>
        <taxon>Pecora</taxon>
        <taxon>Bovidae</taxon>
        <taxon>Caprinae</taxon>
        <taxon>Ovis</taxon>
    </lineage>
</organism>
<feature type="region of interest" description="Disordered" evidence="1">
    <location>
        <begin position="1"/>
        <end position="157"/>
    </location>
</feature>
<feature type="compositionally biased region" description="Basic and acidic residues" evidence="1">
    <location>
        <begin position="95"/>
        <end position="106"/>
    </location>
</feature>
<evidence type="ECO:0000256" key="1">
    <source>
        <dbReference type="SAM" id="MobiDB-lite"/>
    </source>
</evidence>
<dbReference type="EMBL" id="JAEMGP010000009">
    <property type="protein sequence ID" value="KAG5204700.1"/>
    <property type="molecule type" value="Genomic_DNA"/>
</dbReference>
<name>A0A836AC23_SHEEP</name>
<reference evidence="2 3" key="1">
    <citation type="submission" date="2020-12" db="EMBL/GenBank/DDBJ databases">
        <title>De novo assembly of Tibetan sheep genome.</title>
        <authorList>
            <person name="Li X."/>
        </authorList>
    </citation>
    <scope>NUCLEOTIDE SEQUENCE [LARGE SCALE GENOMIC DNA]</scope>
    <source>
        <tissue evidence="2">Heart</tissue>
    </source>
</reference>
<comment type="caution">
    <text evidence="2">The sequence shown here is derived from an EMBL/GenBank/DDBJ whole genome shotgun (WGS) entry which is preliminary data.</text>
</comment>
<feature type="compositionally biased region" description="Low complexity" evidence="1">
    <location>
        <begin position="80"/>
        <end position="91"/>
    </location>
</feature>
<feature type="compositionally biased region" description="Low complexity" evidence="1">
    <location>
        <begin position="30"/>
        <end position="48"/>
    </location>
</feature>
<dbReference type="AlphaFoldDB" id="A0A836AC23"/>
<sequence length="157" mass="16022">MSAGPGERQGAARGGGSGGGSLGRARARNARTAAAWVGGAARPGLRLLGHGGGPASRLAHLTRSVRSPAAYAAVGDASPARRTAPPTTAGRRAARREAEARPRRPELQPPQGPAAPVPLSTRSGAAHSLSGSSSRPWRKGRWELKSAQNLRSLRPAP</sequence>
<protein>
    <submittedName>
        <fullName evidence="2">Uncharacterized protein</fullName>
    </submittedName>
</protein>
<feature type="compositionally biased region" description="Pro residues" evidence="1">
    <location>
        <begin position="107"/>
        <end position="116"/>
    </location>
</feature>
<evidence type="ECO:0000313" key="3">
    <source>
        <dbReference type="Proteomes" id="UP000664991"/>
    </source>
</evidence>
<feature type="compositionally biased region" description="Low complexity" evidence="1">
    <location>
        <begin position="123"/>
        <end position="134"/>
    </location>
</feature>
<evidence type="ECO:0000313" key="2">
    <source>
        <dbReference type="EMBL" id="KAG5204700.1"/>
    </source>
</evidence>
<accession>A0A836AC23</accession>
<feature type="compositionally biased region" description="Low complexity" evidence="1">
    <location>
        <begin position="1"/>
        <end position="11"/>
    </location>
</feature>
<feature type="compositionally biased region" description="Gly residues" evidence="1">
    <location>
        <begin position="12"/>
        <end position="22"/>
    </location>
</feature>